<reference evidence="6" key="1">
    <citation type="submission" date="2013-03" db="EMBL/GenBank/DDBJ databases">
        <authorList>
            <person name="Harkins D.M."/>
            <person name="Durkin A.S."/>
            <person name="Brinkac L.M."/>
            <person name="Haft D.H."/>
            <person name="Selengut J.D."/>
            <person name="Sanka R."/>
            <person name="DePew J."/>
            <person name="Purushe J."/>
            <person name="Hartskeerl R.A."/>
            <person name="Ahmed A."/>
            <person name="van der Linden H."/>
            <person name="Goris M.G.A."/>
            <person name="Vinetz J.M."/>
            <person name="Sutton G.G."/>
            <person name="Nierman W.C."/>
            <person name="Fouts D.E."/>
        </authorList>
    </citation>
    <scope>NUCLEOTIDE SEQUENCE [LARGE SCALE GENOMIC DNA]</scope>
    <source>
        <strain evidence="6">LT 11-33</strain>
    </source>
</reference>
<proteinExistence type="predicted"/>
<dbReference type="GO" id="GO:0016020">
    <property type="term" value="C:membrane"/>
    <property type="evidence" value="ECO:0007669"/>
    <property type="project" value="UniProtKB-SubCell"/>
</dbReference>
<dbReference type="Proteomes" id="UP000012371">
    <property type="component" value="Unassembled WGS sequence"/>
</dbReference>
<keyword evidence="4 5" id="KW-0472">Membrane</keyword>
<dbReference type="STRING" id="1257025.LEP1GSC203_0874"/>
<protein>
    <submittedName>
        <fullName evidence="6">Chloride transporter, ClC family</fullName>
    </submittedName>
</protein>
<dbReference type="OrthoDB" id="9767361at2"/>
<dbReference type="RefSeq" id="WP_002975316.1">
    <property type="nucleotide sequence ID" value="NZ_AOGW02000018.1"/>
</dbReference>
<feature type="transmembrane region" description="Helical" evidence="5">
    <location>
        <begin position="269"/>
        <end position="290"/>
    </location>
</feature>
<gene>
    <name evidence="6" type="ORF">LEP1GSC203_0874</name>
</gene>
<evidence type="ECO:0000256" key="4">
    <source>
        <dbReference type="ARBA" id="ARBA00023136"/>
    </source>
</evidence>
<dbReference type="EMBL" id="AOGW02000018">
    <property type="protein sequence ID" value="EMY60073.1"/>
    <property type="molecule type" value="Genomic_DNA"/>
</dbReference>
<comment type="subcellular location">
    <subcellularLocation>
        <location evidence="1">Membrane</location>
        <topology evidence="1">Multi-pass membrane protein</topology>
    </subcellularLocation>
</comment>
<feature type="transmembrane region" description="Helical" evidence="5">
    <location>
        <begin position="352"/>
        <end position="374"/>
    </location>
</feature>
<dbReference type="SUPFAM" id="SSF81340">
    <property type="entry name" value="Clc chloride channel"/>
    <property type="match status" value="1"/>
</dbReference>
<dbReference type="PANTHER" id="PTHR43427">
    <property type="entry name" value="CHLORIDE CHANNEL PROTEIN CLC-E"/>
    <property type="match status" value="1"/>
</dbReference>
<evidence type="ECO:0000256" key="3">
    <source>
        <dbReference type="ARBA" id="ARBA00022989"/>
    </source>
</evidence>
<evidence type="ECO:0000313" key="7">
    <source>
        <dbReference type="Proteomes" id="UP000012371"/>
    </source>
</evidence>
<dbReference type="InterPro" id="IPR050368">
    <property type="entry name" value="ClC-type_chloride_channel"/>
</dbReference>
<evidence type="ECO:0000256" key="5">
    <source>
        <dbReference type="SAM" id="Phobius"/>
    </source>
</evidence>
<feature type="transmembrane region" description="Helical" evidence="5">
    <location>
        <begin position="62"/>
        <end position="81"/>
    </location>
</feature>
<feature type="transmembrane region" description="Helical" evidence="5">
    <location>
        <begin position="190"/>
        <end position="212"/>
    </location>
</feature>
<keyword evidence="2 5" id="KW-0812">Transmembrane</keyword>
<feature type="transmembrane region" description="Helical" evidence="5">
    <location>
        <begin position="156"/>
        <end position="178"/>
    </location>
</feature>
<dbReference type="PANTHER" id="PTHR43427:SF12">
    <property type="entry name" value="CHLORIDE TRANSPORTER"/>
    <property type="match status" value="1"/>
</dbReference>
<evidence type="ECO:0000313" key="6">
    <source>
        <dbReference type="EMBL" id="EMY60073.1"/>
    </source>
</evidence>
<evidence type="ECO:0000256" key="2">
    <source>
        <dbReference type="ARBA" id="ARBA00022692"/>
    </source>
</evidence>
<feature type="transmembrane region" description="Helical" evidence="5">
    <location>
        <begin position="224"/>
        <end position="249"/>
    </location>
</feature>
<dbReference type="InterPro" id="IPR014743">
    <property type="entry name" value="Cl-channel_core"/>
</dbReference>
<feature type="transmembrane region" description="Helical" evidence="5">
    <location>
        <begin position="25"/>
        <end position="50"/>
    </location>
</feature>
<accession>N1VNP6</accession>
<feature type="transmembrane region" description="Helical" evidence="5">
    <location>
        <begin position="380"/>
        <end position="398"/>
    </location>
</feature>
<name>N1VNP6_9LEPT</name>
<evidence type="ECO:0000256" key="1">
    <source>
        <dbReference type="ARBA" id="ARBA00004141"/>
    </source>
</evidence>
<sequence>MENSYPKRKKVSLELLNLSNPFFRILKWSVILGFISLVVGSASAFFLLALEKVTQFRDSNFWIVYFLPLAGIFIGWLYFYYGKNVTKGNNLLLEEIHSPTSIIPIRMAPFVFFGTIVTHLFGGSAGREGTAVQMGGSIAHQLVRFVPLTSKEQQTLIILGMSAGFASVFGTPIAAAIFSNEVIRIGTYRWKLIFPSLVTAYLAHLVCLEWGVSHSHYPNIPLEITNTAICCLVVISIFSGWVAKLFTLFIHKVTELHSAFIHYPPFRPLFGGIILVVLFGFGFSPVYFGLGLPTIQAAFVELLPWETFLLKLILTTITIGSGFKGGEVTPLFFIGASLGNVFGYFDPGHLMLFVGVGFISVFAGASNTPIASAIMGMELFGWESGIIFFLTSQIAYISSGHSSIYSSQIIGSAKFFSPTAHVGKKISELKK</sequence>
<dbReference type="AlphaFoldDB" id="N1VNP6"/>
<keyword evidence="7" id="KW-1185">Reference proteome</keyword>
<keyword evidence="3 5" id="KW-1133">Transmembrane helix</keyword>
<dbReference type="Gene3D" id="1.10.3080.10">
    <property type="entry name" value="Clc chloride channel"/>
    <property type="match status" value="1"/>
</dbReference>
<dbReference type="GO" id="GO:0015108">
    <property type="term" value="F:chloride transmembrane transporter activity"/>
    <property type="evidence" value="ECO:0007669"/>
    <property type="project" value="InterPro"/>
</dbReference>
<feature type="transmembrane region" description="Helical" evidence="5">
    <location>
        <begin position="101"/>
        <end position="121"/>
    </location>
</feature>
<dbReference type="InterPro" id="IPR001807">
    <property type="entry name" value="ClC"/>
</dbReference>
<dbReference type="Pfam" id="PF00654">
    <property type="entry name" value="Voltage_CLC"/>
    <property type="match status" value="1"/>
</dbReference>
<organism evidence="6 7">
    <name type="scientific">Leptospira terpstrae serovar Hualin str. LT 11-33 = ATCC 700639</name>
    <dbReference type="NCBI Taxonomy" id="1257025"/>
    <lineage>
        <taxon>Bacteria</taxon>
        <taxon>Pseudomonadati</taxon>
        <taxon>Spirochaetota</taxon>
        <taxon>Spirochaetia</taxon>
        <taxon>Leptospirales</taxon>
        <taxon>Leptospiraceae</taxon>
        <taxon>Leptospira</taxon>
    </lineage>
</organism>
<comment type="caution">
    <text evidence="6">The sequence shown here is derived from an EMBL/GenBank/DDBJ whole genome shotgun (WGS) entry which is preliminary data.</text>
</comment>